<evidence type="ECO:0000313" key="15">
    <source>
        <dbReference type="EMBL" id="VFK54343.1"/>
    </source>
</evidence>
<dbReference type="GO" id="GO:0000725">
    <property type="term" value="P:recombinational repair"/>
    <property type="evidence" value="ECO:0007669"/>
    <property type="project" value="TreeGrafter"/>
</dbReference>
<dbReference type="CDD" id="cd17932">
    <property type="entry name" value="DEXQc_UvrD"/>
    <property type="match status" value="1"/>
</dbReference>
<dbReference type="PROSITE" id="PS51198">
    <property type="entry name" value="UVRD_HELICASE_ATP_BIND"/>
    <property type="match status" value="1"/>
</dbReference>
<protein>
    <recommendedName>
        <fullName evidence="9">DNA 3'-5' helicase</fullName>
        <ecNumber evidence="9">5.6.2.4</ecNumber>
    </recommendedName>
    <alternativeName>
        <fullName evidence="10">DNA 3'-5' helicase II</fullName>
    </alternativeName>
</protein>
<dbReference type="GO" id="GO:0003677">
    <property type="term" value="F:DNA binding"/>
    <property type="evidence" value="ECO:0007669"/>
    <property type="project" value="UniProtKB-KW"/>
</dbReference>
<dbReference type="Pfam" id="PF13361">
    <property type="entry name" value="UvrD_C"/>
    <property type="match status" value="1"/>
</dbReference>
<evidence type="ECO:0000256" key="9">
    <source>
        <dbReference type="ARBA" id="ARBA00034808"/>
    </source>
</evidence>
<keyword evidence="2 12" id="KW-0547">Nucleotide-binding</keyword>
<dbReference type="InterPro" id="IPR000212">
    <property type="entry name" value="DNA_helicase_UvrD/REP"/>
</dbReference>
<comment type="catalytic activity">
    <reaction evidence="8">
        <text>Couples ATP hydrolysis with the unwinding of duplex DNA by translocating in the 3'-5' direction.</text>
        <dbReference type="EC" id="5.6.2.4"/>
    </reaction>
</comment>
<evidence type="ECO:0000259" key="13">
    <source>
        <dbReference type="PROSITE" id="PS51198"/>
    </source>
</evidence>
<dbReference type="InterPro" id="IPR014017">
    <property type="entry name" value="DNA_helicase_UvrD-like_C"/>
</dbReference>
<feature type="binding site" evidence="12">
    <location>
        <begin position="27"/>
        <end position="34"/>
    </location>
    <ligand>
        <name>ATP</name>
        <dbReference type="ChEBI" id="CHEBI:30616"/>
    </ligand>
</feature>
<dbReference type="PANTHER" id="PTHR11070:SF2">
    <property type="entry name" value="ATP-DEPENDENT DNA HELICASE SRS2"/>
    <property type="match status" value="1"/>
</dbReference>
<dbReference type="EMBL" id="CAADFX010000022">
    <property type="protein sequence ID" value="VFK54343.1"/>
    <property type="molecule type" value="Genomic_DNA"/>
</dbReference>
<comment type="catalytic activity">
    <reaction evidence="11">
        <text>ATP + H2O = ADP + phosphate + H(+)</text>
        <dbReference type="Rhea" id="RHEA:13065"/>
        <dbReference type="ChEBI" id="CHEBI:15377"/>
        <dbReference type="ChEBI" id="CHEBI:15378"/>
        <dbReference type="ChEBI" id="CHEBI:30616"/>
        <dbReference type="ChEBI" id="CHEBI:43474"/>
        <dbReference type="ChEBI" id="CHEBI:456216"/>
        <dbReference type="EC" id="5.6.2.4"/>
    </reaction>
</comment>
<dbReference type="InterPro" id="IPR013986">
    <property type="entry name" value="DExx_box_DNA_helicase_dom_sf"/>
</dbReference>
<keyword evidence="3 12" id="KW-0378">Hydrolase</keyword>
<dbReference type="GO" id="GO:0016887">
    <property type="term" value="F:ATP hydrolysis activity"/>
    <property type="evidence" value="ECO:0007669"/>
    <property type="project" value="RHEA"/>
</dbReference>
<evidence type="ECO:0000256" key="7">
    <source>
        <dbReference type="ARBA" id="ARBA00023235"/>
    </source>
</evidence>
<comment type="similarity">
    <text evidence="1">Belongs to the helicase family. UvrD subfamily.</text>
</comment>
<evidence type="ECO:0000256" key="6">
    <source>
        <dbReference type="ARBA" id="ARBA00023125"/>
    </source>
</evidence>
<dbReference type="GO" id="GO:0005524">
    <property type="term" value="F:ATP binding"/>
    <property type="evidence" value="ECO:0007669"/>
    <property type="project" value="UniProtKB-UniRule"/>
</dbReference>
<keyword evidence="7" id="KW-0413">Isomerase</keyword>
<feature type="domain" description="UvrD-like helicase ATP-binding" evidence="13">
    <location>
        <begin position="6"/>
        <end position="285"/>
    </location>
</feature>
<evidence type="ECO:0000256" key="4">
    <source>
        <dbReference type="ARBA" id="ARBA00022806"/>
    </source>
</evidence>
<organism evidence="15">
    <name type="scientific">Candidatus Kentrum sp. TUN</name>
    <dbReference type="NCBI Taxonomy" id="2126343"/>
    <lineage>
        <taxon>Bacteria</taxon>
        <taxon>Pseudomonadati</taxon>
        <taxon>Pseudomonadota</taxon>
        <taxon>Gammaproteobacteria</taxon>
        <taxon>Candidatus Kentrum</taxon>
    </lineage>
</organism>
<feature type="domain" description="UvrD-like helicase C-terminal" evidence="14">
    <location>
        <begin position="286"/>
        <end position="550"/>
    </location>
</feature>
<name>A0A450ZKK7_9GAMM</name>
<dbReference type="SUPFAM" id="SSF52540">
    <property type="entry name" value="P-loop containing nucleoside triphosphate hydrolases"/>
    <property type="match status" value="1"/>
</dbReference>
<dbReference type="AlphaFoldDB" id="A0A450ZKK7"/>
<dbReference type="GO" id="GO:0043138">
    <property type="term" value="F:3'-5' DNA helicase activity"/>
    <property type="evidence" value="ECO:0007669"/>
    <property type="project" value="UniProtKB-EC"/>
</dbReference>
<sequence length="626" mass="70529">MPINLDTLNENQRKAVLWQDGPLLVLAGPGSGKTGVLTLRVARLVEEREDVSVLALTFTNKAAADMRERVGHLLGQWSDRVHLCTFHAFATDILQQHGSHLGLGSDFSLLVQDEERIVILDRVATALANDGYPIPADRRNLLTLLDRLFTESYDGGQNTPALVKTPTWVPLLFKGYFDELIAANQLDFGSLLLCAQRLLREKPGVARVTRLGWSHICVDEFQDTNRAQYDLLRLLAPDGQSNLFVVGDDDQILYQWNGASPERFRELRSDYDMKVIQFPETYRCPSEIVDLANKLIAYNRMRLENKQPLVSSRSASLDDNVIRYGAFDTPKDEIAAVAQDIRERRLAPGDCVVLARTTKLLESAAEILRAAGFEPYLVRRKNDFEIPLVRVVFHALRLANARHDRDVLRHLCMAWEVLSDTTLETENVAAFAALVGGDFLRAWADTVEPAADNKAVSLVKALRTTLLDRLDFPGVVDRFLSEGWKPWENGKDNELSDEIKTWQGIHEDITGEYGDGLTLNSYLQRMDLVPKTTQPDPNAIRCMTVHGAKGLEFKHVYIIGLAQEVLPSFYALKNGVNSRELEEERRNCFVAITRVQESLTLTRARQYNGWSKEPSQFLAEMGLKAE</sequence>
<evidence type="ECO:0000256" key="5">
    <source>
        <dbReference type="ARBA" id="ARBA00022840"/>
    </source>
</evidence>
<dbReference type="Gene3D" id="3.40.50.300">
    <property type="entry name" value="P-loop containing nucleotide triphosphate hydrolases"/>
    <property type="match status" value="2"/>
</dbReference>
<gene>
    <name evidence="15" type="ORF">BECKTUN1418D_GA0071000_10223</name>
</gene>
<evidence type="ECO:0000256" key="1">
    <source>
        <dbReference type="ARBA" id="ARBA00009922"/>
    </source>
</evidence>
<proteinExistence type="inferred from homology"/>
<keyword evidence="5 12" id="KW-0067">ATP-binding</keyword>
<evidence type="ECO:0000256" key="10">
    <source>
        <dbReference type="ARBA" id="ARBA00034923"/>
    </source>
</evidence>
<evidence type="ECO:0000256" key="11">
    <source>
        <dbReference type="ARBA" id="ARBA00048988"/>
    </source>
</evidence>
<keyword evidence="6" id="KW-0238">DNA-binding</keyword>
<evidence type="ECO:0000259" key="14">
    <source>
        <dbReference type="PROSITE" id="PS51217"/>
    </source>
</evidence>
<evidence type="ECO:0000256" key="12">
    <source>
        <dbReference type="PROSITE-ProRule" id="PRU00560"/>
    </source>
</evidence>
<reference evidence="15" key="1">
    <citation type="submission" date="2019-02" db="EMBL/GenBank/DDBJ databases">
        <authorList>
            <person name="Gruber-Vodicka R. H."/>
            <person name="Seah K. B. B."/>
        </authorList>
    </citation>
    <scope>NUCLEOTIDE SEQUENCE</scope>
    <source>
        <strain evidence="15">BECK_BY1</strain>
    </source>
</reference>
<dbReference type="EC" id="5.6.2.4" evidence="9"/>
<evidence type="ECO:0000256" key="2">
    <source>
        <dbReference type="ARBA" id="ARBA00022741"/>
    </source>
</evidence>
<dbReference type="PANTHER" id="PTHR11070">
    <property type="entry name" value="UVRD / RECB / PCRA DNA HELICASE FAMILY MEMBER"/>
    <property type="match status" value="1"/>
</dbReference>
<dbReference type="InterPro" id="IPR027417">
    <property type="entry name" value="P-loop_NTPase"/>
</dbReference>
<evidence type="ECO:0000256" key="8">
    <source>
        <dbReference type="ARBA" id="ARBA00034617"/>
    </source>
</evidence>
<accession>A0A450ZKK7</accession>
<evidence type="ECO:0000256" key="3">
    <source>
        <dbReference type="ARBA" id="ARBA00022801"/>
    </source>
</evidence>
<dbReference type="Gene3D" id="1.10.10.160">
    <property type="match status" value="1"/>
</dbReference>
<dbReference type="Gene3D" id="1.10.486.10">
    <property type="entry name" value="PCRA, domain 4"/>
    <property type="match status" value="1"/>
</dbReference>
<dbReference type="InterPro" id="IPR014016">
    <property type="entry name" value="UvrD-like_ATP-bd"/>
</dbReference>
<dbReference type="Pfam" id="PF00580">
    <property type="entry name" value="UvrD-helicase"/>
    <property type="match status" value="1"/>
</dbReference>
<keyword evidence="4 12" id="KW-0347">Helicase</keyword>
<dbReference type="PROSITE" id="PS51217">
    <property type="entry name" value="UVRD_HELICASE_CTER"/>
    <property type="match status" value="1"/>
</dbReference>